<comment type="subcellular location">
    <subcellularLocation>
        <location evidence="1">Cell membrane</location>
        <topology evidence="1">Multi-pass membrane protein</topology>
    </subcellularLocation>
</comment>
<dbReference type="InterPro" id="IPR012160">
    <property type="entry name" value="LtaS-like"/>
</dbReference>
<dbReference type="SUPFAM" id="SSF53649">
    <property type="entry name" value="Alkaline phosphatase-like"/>
    <property type="match status" value="1"/>
</dbReference>
<evidence type="ECO:0000256" key="3">
    <source>
        <dbReference type="ARBA" id="ARBA00022692"/>
    </source>
</evidence>
<feature type="transmembrane region" description="Helical" evidence="6">
    <location>
        <begin position="136"/>
        <end position="157"/>
    </location>
</feature>
<dbReference type="EMBL" id="JBFRYA010000004">
    <property type="protein sequence ID" value="MEX1668433.1"/>
    <property type="molecule type" value="Genomic_DNA"/>
</dbReference>
<comment type="caution">
    <text evidence="8">The sequence shown here is derived from an EMBL/GenBank/DDBJ whole genome shotgun (WGS) entry which is preliminary data.</text>
</comment>
<dbReference type="EC" id="2.7.8.-" evidence="8"/>
<feature type="domain" description="Sulfatase N-terminal" evidence="7">
    <location>
        <begin position="225"/>
        <end position="512"/>
    </location>
</feature>
<gene>
    <name evidence="8" type="ORF">AB4876_05885</name>
</gene>
<protein>
    <submittedName>
        <fullName evidence="8">LTA synthase family protein</fullName>
        <ecNumber evidence="8">2.7.8.-</ecNumber>
    </submittedName>
</protein>
<keyword evidence="5 6" id="KW-0472">Membrane</keyword>
<dbReference type="PIRSF" id="PIRSF005091">
    <property type="entry name" value="Mmb_sulf_HI1246"/>
    <property type="match status" value="1"/>
</dbReference>
<evidence type="ECO:0000256" key="1">
    <source>
        <dbReference type="ARBA" id="ARBA00004651"/>
    </source>
</evidence>
<evidence type="ECO:0000256" key="4">
    <source>
        <dbReference type="ARBA" id="ARBA00022989"/>
    </source>
</evidence>
<dbReference type="PANTHER" id="PTHR47371:SF3">
    <property type="entry name" value="PHOSPHOGLYCEROL TRANSFERASE I"/>
    <property type="match status" value="1"/>
</dbReference>
<feature type="transmembrane region" description="Helical" evidence="6">
    <location>
        <begin position="55"/>
        <end position="77"/>
    </location>
</feature>
<organism evidence="8 9">
    <name type="scientific">Zhongshania guokunii</name>
    <dbReference type="NCBI Taxonomy" id="641783"/>
    <lineage>
        <taxon>Bacteria</taxon>
        <taxon>Pseudomonadati</taxon>
        <taxon>Pseudomonadota</taxon>
        <taxon>Gammaproteobacteria</taxon>
        <taxon>Cellvibrionales</taxon>
        <taxon>Spongiibacteraceae</taxon>
        <taxon>Zhongshania</taxon>
    </lineage>
</organism>
<keyword evidence="3 6" id="KW-0812">Transmembrane</keyword>
<proteinExistence type="predicted"/>
<evidence type="ECO:0000313" key="9">
    <source>
        <dbReference type="Proteomes" id="UP001557485"/>
    </source>
</evidence>
<dbReference type="InterPro" id="IPR017850">
    <property type="entry name" value="Alkaline_phosphatase_core_sf"/>
</dbReference>
<dbReference type="InterPro" id="IPR050448">
    <property type="entry name" value="OpgB/LTA_synthase_biosynth"/>
</dbReference>
<name>A0ABV3U3M4_9GAMM</name>
<dbReference type="Proteomes" id="UP001557485">
    <property type="component" value="Unassembled WGS sequence"/>
</dbReference>
<keyword evidence="8" id="KW-0808">Transferase</keyword>
<accession>A0ABV3U3M4</accession>
<evidence type="ECO:0000256" key="6">
    <source>
        <dbReference type="SAM" id="Phobius"/>
    </source>
</evidence>
<dbReference type="GO" id="GO:0016740">
    <property type="term" value="F:transferase activity"/>
    <property type="evidence" value="ECO:0007669"/>
    <property type="project" value="UniProtKB-KW"/>
</dbReference>
<dbReference type="PANTHER" id="PTHR47371">
    <property type="entry name" value="LIPOTEICHOIC ACID SYNTHASE"/>
    <property type="match status" value="1"/>
</dbReference>
<evidence type="ECO:0000256" key="5">
    <source>
        <dbReference type="ARBA" id="ARBA00023136"/>
    </source>
</evidence>
<evidence type="ECO:0000256" key="2">
    <source>
        <dbReference type="ARBA" id="ARBA00022475"/>
    </source>
</evidence>
<evidence type="ECO:0000259" key="7">
    <source>
        <dbReference type="Pfam" id="PF00884"/>
    </source>
</evidence>
<dbReference type="RefSeq" id="WP_368380719.1">
    <property type="nucleotide sequence ID" value="NZ_JBFRYA010000004.1"/>
</dbReference>
<evidence type="ECO:0000313" key="8">
    <source>
        <dbReference type="EMBL" id="MEX1668433.1"/>
    </source>
</evidence>
<sequence>MIFRIALLLSLIGTSFFSYFGFLNPNPLGLLSDCMVFTLGLAMAYLLIPFGRVTFALYLIGFTCFSFLICVSNWWYFQYFQSFYNYESLGLGGDIVAALKSLESFQYKCESIYLFIFNCFFVALSIFFYRKPARRGAPAFVTGLVLLLVAMVLNFVANFTLESYAKLNISILKPSYVHPLHAFFVSDYANSGIESEEVLASDMFTSLNLPVKDRGAVLFKQQAYNVIYIVLESTRASLVGEYGNGDKLTPNIDALAKTLIVSKNFYANSNYTIKGEVASWCGIFDHNATPPISKSSDAIKNLHCLPKILAERGYDTSYFHGNTASFNSRNEFLPVVGFQNMYFPEDGGMGGRLPKIGWGISDEYMYQFMLDTLLSKGDKPFFAHFMTVSSHYPYAWDWGISVPVAEHANPKNASEVYGNYKNAVFYEDYALGKFWTAFKKSKLYDNTIVVITADHGVWVFDDEENKSLLQKNEEFFRVPLLIYHPDIKEPVELTDTASQIDLPETVLNMLGVKDYDDFFVGKNLFETVENPWAIMMKQGDIVVRKNDTICYVEGAGCAGIQQDCVAIEYGELLPDINKLQRCQKVTGNLLQKNGAVLSAQPADPDLMDKAFSLIRYHNKKVFMD</sequence>
<reference evidence="8 9" key="1">
    <citation type="journal article" date="2011" name="Int. J. Syst. Evol. Microbiol.">
        <title>Zhongshania antarctica gen. nov., sp. nov. and Zhongshania guokunii sp. nov., gammaproteobacteria respectively isolated from coastal attached (fast) ice and surface seawater of the Antarctic.</title>
        <authorList>
            <person name="Li H.J."/>
            <person name="Zhang X.Y."/>
            <person name="Chen C.X."/>
            <person name="Zhang Y.J."/>
            <person name="Gao Z.M."/>
            <person name="Yu Y."/>
            <person name="Chen X.L."/>
            <person name="Chen B."/>
            <person name="Zhang Y.Z."/>
        </authorList>
    </citation>
    <scope>NUCLEOTIDE SEQUENCE [LARGE SCALE GENOMIC DNA]</scope>
    <source>
        <strain evidence="8 9">ZS6-22T</strain>
    </source>
</reference>
<dbReference type="CDD" id="cd16015">
    <property type="entry name" value="LTA_synthase"/>
    <property type="match status" value="1"/>
</dbReference>
<feature type="transmembrane region" description="Helical" evidence="6">
    <location>
        <begin position="111"/>
        <end position="129"/>
    </location>
</feature>
<feature type="transmembrane region" description="Helical" evidence="6">
    <location>
        <begin position="28"/>
        <end position="48"/>
    </location>
</feature>
<dbReference type="Pfam" id="PF00884">
    <property type="entry name" value="Sulfatase"/>
    <property type="match status" value="1"/>
</dbReference>
<keyword evidence="9" id="KW-1185">Reference proteome</keyword>
<keyword evidence="4 6" id="KW-1133">Transmembrane helix</keyword>
<dbReference type="Gene3D" id="3.40.720.10">
    <property type="entry name" value="Alkaline Phosphatase, subunit A"/>
    <property type="match status" value="1"/>
</dbReference>
<dbReference type="InterPro" id="IPR000917">
    <property type="entry name" value="Sulfatase_N"/>
</dbReference>
<keyword evidence="2" id="KW-1003">Cell membrane</keyword>